<organism evidence="3 4">
    <name type="scientific">Candidatus Lachnoclostridium stercoravium</name>
    <dbReference type="NCBI Taxonomy" id="2838633"/>
    <lineage>
        <taxon>Bacteria</taxon>
        <taxon>Bacillati</taxon>
        <taxon>Bacillota</taxon>
        <taxon>Clostridia</taxon>
        <taxon>Lachnospirales</taxon>
        <taxon>Lachnospiraceae</taxon>
    </lineage>
</organism>
<proteinExistence type="predicted"/>
<dbReference type="Pfam" id="PF07866">
    <property type="entry name" value="DUF1653"/>
    <property type="match status" value="1"/>
</dbReference>
<evidence type="ECO:0000259" key="2">
    <source>
        <dbReference type="Pfam" id="PF07866"/>
    </source>
</evidence>
<evidence type="ECO:0000256" key="1">
    <source>
        <dbReference type="SAM" id="MobiDB-lite"/>
    </source>
</evidence>
<dbReference type="InterPro" id="IPR023387">
    <property type="entry name" value="DUF1653-like_dom"/>
</dbReference>
<reference evidence="3" key="2">
    <citation type="submission" date="2021-04" db="EMBL/GenBank/DDBJ databases">
        <authorList>
            <person name="Gilroy R."/>
        </authorList>
    </citation>
    <scope>NUCLEOTIDE SEQUENCE</scope>
    <source>
        <strain evidence="3">CHK178-16964</strain>
    </source>
</reference>
<comment type="caution">
    <text evidence="3">The sequence shown here is derived from an EMBL/GenBank/DDBJ whole genome shotgun (WGS) entry which is preliminary data.</text>
</comment>
<gene>
    <name evidence="3" type="ORF">IAA07_04365</name>
</gene>
<dbReference type="InterPro" id="IPR037135">
    <property type="entry name" value="DUF1653-like_dom_sf"/>
</dbReference>
<sequence>MERIPKPGEFYRHFKNKLYQVLAVARHTETGEKLVIYQALYGDFAVYARPLDMFTSLVDREKYPDAKQEYRFERVILSGDPKGSEEGRETAAAALEEPEGQEGPGEFLLDFLDAAAPEEKLAVLKQKGGAADSRQLEMICESLEISSAAKDRTSLLEAIRGYLETRIRYDGSRLRR</sequence>
<feature type="region of interest" description="Disordered" evidence="1">
    <location>
        <begin position="79"/>
        <end position="102"/>
    </location>
</feature>
<reference evidence="3" key="1">
    <citation type="journal article" date="2021" name="PeerJ">
        <title>Extensive microbial diversity within the chicken gut microbiome revealed by metagenomics and culture.</title>
        <authorList>
            <person name="Gilroy R."/>
            <person name="Ravi A."/>
            <person name="Getino M."/>
            <person name="Pursley I."/>
            <person name="Horton D.L."/>
            <person name="Alikhan N.F."/>
            <person name="Baker D."/>
            <person name="Gharbi K."/>
            <person name="Hall N."/>
            <person name="Watson M."/>
            <person name="Adriaenssens E.M."/>
            <person name="Foster-Nyarko E."/>
            <person name="Jarju S."/>
            <person name="Secka A."/>
            <person name="Antonio M."/>
            <person name="Oren A."/>
            <person name="Chaudhuri R.R."/>
            <person name="La Ragione R."/>
            <person name="Hildebrand F."/>
            <person name="Pallen M.J."/>
        </authorList>
    </citation>
    <scope>NUCLEOTIDE SEQUENCE</scope>
    <source>
        <strain evidence="3">CHK178-16964</strain>
    </source>
</reference>
<feature type="domain" description="DUF1653" evidence="2">
    <location>
        <begin position="10"/>
        <end position="73"/>
    </location>
</feature>
<accession>A0A9D2HFU4</accession>
<dbReference type="Gene3D" id="2.30.30.320">
    <property type="entry name" value="DUF1653-like domain"/>
    <property type="match status" value="1"/>
</dbReference>
<name>A0A9D2HFU4_9FIRM</name>
<dbReference type="AlphaFoldDB" id="A0A9D2HFU4"/>
<evidence type="ECO:0000313" key="3">
    <source>
        <dbReference type="EMBL" id="HJA70800.1"/>
    </source>
</evidence>
<protein>
    <submittedName>
        <fullName evidence="3">DUF1653 domain-containing protein</fullName>
    </submittedName>
</protein>
<dbReference type="EMBL" id="DWZA01000039">
    <property type="protein sequence ID" value="HJA70800.1"/>
    <property type="molecule type" value="Genomic_DNA"/>
</dbReference>
<dbReference type="Proteomes" id="UP000823900">
    <property type="component" value="Unassembled WGS sequence"/>
</dbReference>
<evidence type="ECO:0000313" key="4">
    <source>
        <dbReference type="Proteomes" id="UP000823900"/>
    </source>
</evidence>